<comment type="caution">
    <text evidence="1">The sequence shown here is derived from an EMBL/GenBank/DDBJ whole genome shotgun (WGS) entry which is preliminary data.</text>
</comment>
<reference evidence="1 2" key="1">
    <citation type="submission" date="2023-10" db="EMBL/GenBank/DDBJ databases">
        <title>Noviherbaspirillum sp. CPCC 100848 genome assembly.</title>
        <authorList>
            <person name="Li X.Y."/>
            <person name="Fang X.M."/>
        </authorList>
    </citation>
    <scope>NUCLEOTIDE SEQUENCE [LARGE SCALE GENOMIC DNA]</scope>
    <source>
        <strain evidence="1 2">CPCC 100848</strain>
    </source>
</reference>
<organism evidence="1 2">
    <name type="scientific">Noviherbaspirillum album</name>
    <dbReference type="NCBI Taxonomy" id="3080276"/>
    <lineage>
        <taxon>Bacteria</taxon>
        <taxon>Pseudomonadati</taxon>
        <taxon>Pseudomonadota</taxon>
        <taxon>Betaproteobacteria</taxon>
        <taxon>Burkholderiales</taxon>
        <taxon>Oxalobacteraceae</taxon>
        <taxon>Noviherbaspirillum</taxon>
    </lineage>
</organism>
<dbReference type="Proteomes" id="UP001352263">
    <property type="component" value="Unassembled WGS sequence"/>
</dbReference>
<dbReference type="EMBL" id="JAWIIV010000014">
    <property type="protein sequence ID" value="MEC4720910.1"/>
    <property type="molecule type" value="Genomic_DNA"/>
</dbReference>
<evidence type="ECO:0000313" key="1">
    <source>
        <dbReference type="EMBL" id="MEC4720910.1"/>
    </source>
</evidence>
<gene>
    <name evidence="1" type="ORF">RY831_17220</name>
</gene>
<protein>
    <recommendedName>
        <fullName evidence="3">DUF2116 family Zn-ribbon domain-containing protein</fullName>
    </recommendedName>
</protein>
<sequence length="80" mass="8932">MSDEADVANDNIERNRMAAIEACRRQPTLPAKGTCWFCEEALPPNHKFCDSDCASDYELEQAAWARAGRPRGPGEVYAEQ</sequence>
<dbReference type="RefSeq" id="WP_326507620.1">
    <property type="nucleotide sequence ID" value="NZ_JAWIIV010000014.1"/>
</dbReference>
<keyword evidence="2" id="KW-1185">Reference proteome</keyword>
<proteinExistence type="predicted"/>
<evidence type="ECO:0008006" key="3">
    <source>
        <dbReference type="Google" id="ProtNLM"/>
    </source>
</evidence>
<evidence type="ECO:0000313" key="2">
    <source>
        <dbReference type="Proteomes" id="UP001352263"/>
    </source>
</evidence>
<name>A0ABU6JC55_9BURK</name>
<accession>A0ABU6JC55</accession>